<evidence type="ECO:0008006" key="3">
    <source>
        <dbReference type="Google" id="ProtNLM"/>
    </source>
</evidence>
<evidence type="ECO:0000313" key="2">
    <source>
        <dbReference type="Proteomes" id="UP000291338"/>
    </source>
</evidence>
<evidence type="ECO:0000313" key="1">
    <source>
        <dbReference type="EMBL" id="RZQ55083.1"/>
    </source>
</evidence>
<dbReference type="AlphaFoldDB" id="A0A4Q7IRG7"/>
<comment type="caution">
    <text evidence="1">The sequence shown here is derived from an EMBL/GenBank/DDBJ whole genome shotgun (WGS) entry which is preliminary data.</text>
</comment>
<accession>A0A4Q7IRG7</accession>
<name>A0A4Q7IRG7_9GAMM</name>
<organism evidence="1 2">
    <name type="scientific">Pseudoalteromonas phenolica</name>
    <dbReference type="NCBI Taxonomy" id="161398"/>
    <lineage>
        <taxon>Bacteria</taxon>
        <taxon>Pseudomonadati</taxon>
        <taxon>Pseudomonadota</taxon>
        <taxon>Gammaproteobacteria</taxon>
        <taxon>Alteromonadales</taxon>
        <taxon>Pseudoalteromonadaceae</taxon>
        <taxon>Pseudoalteromonas</taxon>
    </lineage>
</organism>
<proteinExistence type="predicted"/>
<dbReference type="EMBL" id="PPSX01000003">
    <property type="protein sequence ID" value="RZQ55083.1"/>
    <property type="molecule type" value="Genomic_DNA"/>
</dbReference>
<dbReference type="Proteomes" id="UP000291338">
    <property type="component" value="Unassembled WGS sequence"/>
</dbReference>
<gene>
    <name evidence="1" type="ORF">C1E23_00680</name>
</gene>
<reference evidence="1 2" key="1">
    <citation type="submission" date="2018-01" db="EMBL/GenBank/DDBJ databases">
        <title>Co-occurrence of chitin degradation, pigmentation and bioactivity in marine Pseudoalteromonas.</title>
        <authorList>
            <person name="Paulsen S."/>
            <person name="Gram L."/>
            <person name="Machado H."/>
        </authorList>
    </citation>
    <scope>NUCLEOTIDE SEQUENCE [LARGE SCALE GENOMIC DNA]</scope>
    <source>
        <strain evidence="1 2">S3898</strain>
    </source>
</reference>
<protein>
    <recommendedName>
        <fullName evidence="3">Solute-binding protein family 3/N-terminal domain-containing protein</fullName>
    </recommendedName>
</protein>
<sequence>MLIKQRLDLAVISQATLNYYFKIHPDWKSQLHYSRTPHEQYYRASLSPKELEASFNIISNLLVDDRFNHALDIMKAKYSFK</sequence>